<evidence type="ECO:0000313" key="2">
    <source>
        <dbReference type="Proteomes" id="UP001632037"/>
    </source>
</evidence>
<sequence length="145" mass="16203">MAPDVAFNAGRGPDALIRSWKCLSVWFQDVELELEGLKKAGRSSLVACTTTSVTITERTLLNVFPHLSLVGDREIVEKLLNQRLVVRGSMQFEWDAAYCRVTSVITQANLLTPMLRLLGGVEVTSYVFEKALISPDFQWRLTTGK</sequence>
<accession>A0ABD3ESV5</accession>
<dbReference type="EMBL" id="JBIMZQ010000063">
    <property type="protein sequence ID" value="KAL3657585.1"/>
    <property type="molecule type" value="Genomic_DNA"/>
</dbReference>
<proteinExistence type="predicted"/>
<reference evidence="1 2" key="1">
    <citation type="submission" date="2024-09" db="EMBL/GenBank/DDBJ databases">
        <title>Genome sequencing and assembly of Phytophthora oleae, isolate VK10A, causative agent of rot of olive drupes.</title>
        <authorList>
            <person name="Conti Taguali S."/>
            <person name="Riolo M."/>
            <person name="La Spada F."/>
            <person name="Cacciola S.O."/>
            <person name="Dionisio G."/>
        </authorList>
    </citation>
    <scope>NUCLEOTIDE SEQUENCE [LARGE SCALE GENOMIC DNA]</scope>
    <source>
        <strain evidence="1 2">VK10A</strain>
    </source>
</reference>
<gene>
    <name evidence="1" type="ORF">V7S43_017552</name>
</gene>
<comment type="caution">
    <text evidence="1">The sequence shown here is derived from an EMBL/GenBank/DDBJ whole genome shotgun (WGS) entry which is preliminary data.</text>
</comment>
<name>A0ABD3ESV5_9STRA</name>
<dbReference type="AlphaFoldDB" id="A0ABD3ESV5"/>
<keyword evidence="2" id="KW-1185">Reference proteome</keyword>
<organism evidence="1 2">
    <name type="scientific">Phytophthora oleae</name>
    <dbReference type="NCBI Taxonomy" id="2107226"/>
    <lineage>
        <taxon>Eukaryota</taxon>
        <taxon>Sar</taxon>
        <taxon>Stramenopiles</taxon>
        <taxon>Oomycota</taxon>
        <taxon>Peronosporomycetes</taxon>
        <taxon>Peronosporales</taxon>
        <taxon>Peronosporaceae</taxon>
        <taxon>Phytophthora</taxon>
    </lineage>
</organism>
<dbReference type="Proteomes" id="UP001632037">
    <property type="component" value="Unassembled WGS sequence"/>
</dbReference>
<protein>
    <submittedName>
        <fullName evidence="1">Uncharacterized protein</fullName>
    </submittedName>
</protein>
<evidence type="ECO:0000313" key="1">
    <source>
        <dbReference type="EMBL" id="KAL3657585.1"/>
    </source>
</evidence>